<keyword evidence="11 15" id="KW-0819">tRNA processing</keyword>
<keyword evidence="20" id="KW-1185">Reference proteome</keyword>
<gene>
    <name evidence="15" type="primary">trmD</name>
    <name evidence="19" type="ORF">WDC_1749</name>
</gene>
<evidence type="ECO:0000256" key="14">
    <source>
        <dbReference type="ARBA" id="ARBA00047783"/>
    </source>
</evidence>
<dbReference type="PATRIC" id="fig|1335616.4.peg.1758"/>
<dbReference type="FunFam" id="1.10.1270.20:FF:000001">
    <property type="entry name" value="tRNA (guanine-N(1)-)-methyltransferase"/>
    <property type="match status" value="1"/>
</dbReference>
<dbReference type="HAMAP" id="MF_00605">
    <property type="entry name" value="TrmD"/>
    <property type="match status" value="1"/>
</dbReference>
<evidence type="ECO:0000256" key="13">
    <source>
        <dbReference type="ARBA" id="ARBA00033392"/>
    </source>
</evidence>
<comment type="caution">
    <text evidence="19">The sequence shown here is derived from an EMBL/GenBank/DDBJ whole genome shotgun (WGS) entry which is preliminary data.</text>
</comment>
<evidence type="ECO:0000256" key="11">
    <source>
        <dbReference type="ARBA" id="ARBA00022694"/>
    </source>
</evidence>
<dbReference type="STRING" id="1335616.WDC_1749"/>
<dbReference type="AlphaFoldDB" id="A0A0D1A7I3"/>
<feature type="binding site" evidence="15 16">
    <location>
        <begin position="134"/>
        <end position="139"/>
    </location>
    <ligand>
        <name>S-adenosyl-L-methionine</name>
        <dbReference type="ChEBI" id="CHEBI:59789"/>
    </ligand>
</feature>
<dbReference type="SUPFAM" id="SSF75217">
    <property type="entry name" value="alpha/beta knot"/>
    <property type="match status" value="1"/>
</dbReference>
<evidence type="ECO:0000256" key="15">
    <source>
        <dbReference type="HAMAP-Rule" id="MF_00605"/>
    </source>
</evidence>
<comment type="function">
    <text evidence="1 15 17">Specifically methylates guanosine-37 in various tRNAs.</text>
</comment>
<dbReference type="InterPro" id="IPR029028">
    <property type="entry name" value="Alpha/beta_knot_MTases"/>
</dbReference>
<organism evidence="19 20">
    <name type="scientific">Paucilactobacillus wasatchensis</name>
    <dbReference type="NCBI Taxonomy" id="1335616"/>
    <lineage>
        <taxon>Bacteria</taxon>
        <taxon>Bacillati</taxon>
        <taxon>Bacillota</taxon>
        <taxon>Bacilli</taxon>
        <taxon>Lactobacillales</taxon>
        <taxon>Lactobacillaceae</taxon>
        <taxon>Paucilactobacillus</taxon>
    </lineage>
</organism>
<dbReference type="CDD" id="cd18080">
    <property type="entry name" value="TrmD-like"/>
    <property type="match status" value="1"/>
</dbReference>
<protein>
    <recommendedName>
        <fullName evidence="6 15">tRNA (guanine-N(1)-)-methyltransferase</fullName>
        <ecNumber evidence="5 15">2.1.1.228</ecNumber>
    </recommendedName>
    <alternativeName>
        <fullName evidence="12 15">M1G-methyltransferase</fullName>
    </alternativeName>
    <alternativeName>
        <fullName evidence="13 15">tRNA [GM37] methyltransferase</fullName>
    </alternativeName>
</protein>
<dbReference type="InterPro" id="IPR002649">
    <property type="entry name" value="tRNA_m1G_MeTrfase_TrmD"/>
</dbReference>
<evidence type="ECO:0000256" key="4">
    <source>
        <dbReference type="ARBA" id="ARBA00011738"/>
    </source>
</evidence>
<dbReference type="FunFam" id="3.40.1280.10:FF:000001">
    <property type="entry name" value="tRNA (guanine-N(1)-)-methyltransferase"/>
    <property type="match status" value="1"/>
</dbReference>
<keyword evidence="8 15" id="KW-0489">Methyltransferase</keyword>
<evidence type="ECO:0000313" key="19">
    <source>
        <dbReference type="EMBL" id="KIS02676.1"/>
    </source>
</evidence>
<keyword evidence="9 15" id="KW-0808">Transferase</keyword>
<comment type="subunit">
    <text evidence="4 15 17">Homodimer.</text>
</comment>
<accession>A0A0D1A7I3</accession>
<proteinExistence type="inferred from homology"/>
<dbReference type="EMBL" id="AWTT01000058">
    <property type="protein sequence ID" value="KIS02676.1"/>
    <property type="molecule type" value="Genomic_DNA"/>
</dbReference>
<dbReference type="GO" id="GO:0052906">
    <property type="term" value="F:tRNA (guanine(37)-N1)-methyltransferase activity"/>
    <property type="evidence" value="ECO:0007669"/>
    <property type="project" value="UniProtKB-UniRule"/>
</dbReference>
<sequence length="250" mass="27873">MRIDILSLFPEMFKGPLSESIIGKASERGLLDVGVTDFRQYTTDKQNHVDDAPYGGGAGMLLQAQPIFDALADVQQKTAELPKGRVILLDPAGKQFNQHVASELAQEEHLTFLCGHYEGYDERIRNLVTDEISLGDFVLTGGELGAMVIIDATVRLIPGVLGNQNSAPGDSFSTGLLEYPQYTRPADFRGMKVPEVLLNGNHQLIAQWREKESLRRTLHRRPDLLAKMELTSDQRHLLSDIRIEEDDSDM</sequence>
<dbReference type="Pfam" id="PF01746">
    <property type="entry name" value="tRNA_m1G_MT"/>
    <property type="match status" value="1"/>
</dbReference>
<evidence type="ECO:0000256" key="12">
    <source>
        <dbReference type="ARBA" id="ARBA00029736"/>
    </source>
</evidence>
<keyword evidence="7 15" id="KW-0963">Cytoplasm</keyword>
<reference evidence="19 20" key="1">
    <citation type="submission" date="2013-08" db="EMBL/GenBank/DDBJ databases">
        <title>Lactobacillus wasatchii sp. WDC04, a late gas producing bacteria isolated from aged chedder cheese.</title>
        <authorList>
            <person name="Oberg C.J."/>
            <person name="Culumber M."/>
            <person name="McMahon D.J."/>
            <person name="Broadbent J.R."/>
            <person name="Oberg T.S."/>
            <person name="Ortaki F."/>
        </authorList>
    </citation>
    <scope>NUCLEOTIDE SEQUENCE [LARGE SCALE GENOMIC DNA]</scope>
    <source>
        <strain evidence="19 20">WDC04</strain>
    </source>
</reference>
<comment type="subcellular location">
    <subcellularLocation>
        <location evidence="2 15 17">Cytoplasm</location>
    </subcellularLocation>
</comment>
<evidence type="ECO:0000256" key="5">
    <source>
        <dbReference type="ARBA" id="ARBA00012807"/>
    </source>
</evidence>
<evidence type="ECO:0000256" key="2">
    <source>
        <dbReference type="ARBA" id="ARBA00004496"/>
    </source>
</evidence>
<feature type="binding site" evidence="15 16">
    <location>
        <position position="115"/>
    </location>
    <ligand>
        <name>S-adenosyl-L-methionine</name>
        <dbReference type="ChEBI" id="CHEBI:59789"/>
    </ligand>
</feature>
<dbReference type="NCBIfam" id="NF000648">
    <property type="entry name" value="PRK00026.1"/>
    <property type="match status" value="1"/>
</dbReference>
<evidence type="ECO:0000256" key="7">
    <source>
        <dbReference type="ARBA" id="ARBA00022490"/>
    </source>
</evidence>
<evidence type="ECO:0000256" key="3">
    <source>
        <dbReference type="ARBA" id="ARBA00007630"/>
    </source>
</evidence>
<dbReference type="Gene3D" id="3.40.1280.10">
    <property type="match status" value="1"/>
</dbReference>
<dbReference type="Gene3D" id="1.10.1270.20">
    <property type="entry name" value="tRNA(m1g37)methyltransferase, domain 2"/>
    <property type="match status" value="1"/>
</dbReference>
<evidence type="ECO:0000256" key="8">
    <source>
        <dbReference type="ARBA" id="ARBA00022603"/>
    </source>
</evidence>
<evidence type="ECO:0000256" key="6">
    <source>
        <dbReference type="ARBA" id="ARBA00014679"/>
    </source>
</evidence>
<dbReference type="GO" id="GO:0002939">
    <property type="term" value="P:tRNA N1-guanine methylation"/>
    <property type="evidence" value="ECO:0007669"/>
    <property type="project" value="TreeGrafter"/>
</dbReference>
<dbReference type="EC" id="2.1.1.228" evidence="5 15"/>
<dbReference type="InterPro" id="IPR016009">
    <property type="entry name" value="tRNA_MeTrfase_TRMD/TRM10"/>
</dbReference>
<evidence type="ECO:0000256" key="10">
    <source>
        <dbReference type="ARBA" id="ARBA00022691"/>
    </source>
</evidence>
<feature type="domain" description="tRNA methyltransferase TRMD/TRM10-type" evidence="18">
    <location>
        <begin position="1"/>
        <end position="226"/>
    </location>
</feature>
<comment type="similarity">
    <text evidence="3 15 17">Belongs to the RNA methyltransferase TrmD family.</text>
</comment>
<dbReference type="Proteomes" id="UP000032279">
    <property type="component" value="Unassembled WGS sequence"/>
</dbReference>
<dbReference type="InterPro" id="IPR029026">
    <property type="entry name" value="tRNA_m1G_MTases_N"/>
</dbReference>
<keyword evidence="10 15" id="KW-0949">S-adenosyl-L-methionine</keyword>
<evidence type="ECO:0000259" key="18">
    <source>
        <dbReference type="Pfam" id="PF01746"/>
    </source>
</evidence>
<evidence type="ECO:0000256" key="1">
    <source>
        <dbReference type="ARBA" id="ARBA00002634"/>
    </source>
</evidence>
<dbReference type="NCBIfam" id="TIGR00088">
    <property type="entry name" value="trmD"/>
    <property type="match status" value="1"/>
</dbReference>
<name>A0A0D1A7I3_9LACO</name>
<evidence type="ECO:0000256" key="16">
    <source>
        <dbReference type="PIRSR" id="PIRSR000386-1"/>
    </source>
</evidence>
<dbReference type="InterPro" id="IPR023148">
    <property type="entry name" value="tRNA_m1G_MeTrfase_C_sf"/>
</dbReference>
<dbReference type="OrthoDB" id="9807416at2"/>
<evidence type="ECO:0000313" key="20">
    <source>
        <dbReference type="Proteomes" id="UP000032279"/>
    </source>
</evidence>
<evidence type="ECO:0000256" key="9">
    <source>
        <dbReference type="ARBA" id="ARBA00022679"/>
    </source>
</evidence>
<dbReference type="GO" id="GO:0005829">
    <property type="term" value="C:cytosol"/>
    <property type="evidence" value="ECO:0007669"/>
    <property type="project" value="TreeGrafter"/>
</dbReference>
<dbReference type="PIRSF" id="PIRSF000386">
    <property type="entry name" value="tRNA_mtase"/>
    <property type="match status" value="1"/>
</dbReference>
<evidence type="ECO:0000256" key="17">
    <source>
        <dbReference type="RuleBase" id="RU003464"/>
    </source>
</evidence>
<dbReference type="RefSeq" id="WP_044011439.1">
    <property type="nucleotide sequence ID" value="NZ_AWTT01000058.1"/>
</dbReference>
<comment type="catalytic activity">
    <reaction evidence="14 15 17">
        <text>guanosine(37) in tRNA + S-adenosyl-L-methionine = N(1)-methylguanosine(37) in tRNA + S-adenosyl-L-homocysteine + H(+)</text>
        <dbReference type="Rhea" id="RHEA:36899"/>
        <dbReference type="Rhea" id="RHEA-COMP:10145"/>
        <dbReference type="Rhea" id="RHEA-COMP:10147"/>
        <dbReference type="ChEBI" id="CHEBI:15378"/>
        <dbReference type="ChEBI" id="CHEBI:57856"/>
        <dbReference type="ChEBI" id="CHEBI:59789"/>
        <dbReference type="ChEBI" id="CHEBI:73542"/>
        <dbReference type="ChEBI" id="CHEBI:74269"/>
        <dbReference type="EC" id="2.1.1.228"/>
    </reaction>
</comment>
<dbReference type="PANTHER" id="PTHR46417">
    <property type="entry name" value="TRNA (GUANINE-N(1)-)-METHYLTRANSFERASE"/>
    <property type="match status" value="1"/>
</dbReference>
<dbReference type="PANTHER" id="PTHR46417:SF1">
    <property type="entry name" value="TRNA (GUANINE-N(1)-)-METHYLTRANSFERASE"/>
    <property type="match status" value="1"/>
</dbReference>